<organism evidence="1 2">
    <name type="scientific">Bauhinia variegata</name>
    <name type="common">Purple orchid tree</name>
    <name type="synonym">Phanera variegata</name>
    <dbReference type="NCBI Taxonomy" id="167791"/>
    <lineage>
        <taxon>Eukaryota</taxon>
        <taxon>Viridiplantae</taxon>
        <taxon>Streptophyta</taxon>
        <taxon>Embryophyta</taxon>
        <taxon>Tracheophyta</taxon>
        <taxon>Spermatophyta</taxon>
        <taxon>Magnoliopsida</taxon>
        <taxon>eudicotyledons</taxon>
        <taxon>Gunneridae</taxon>
        <taxon>Pentapetalae</taxon>
        <taxon>rosids</taxon>
        <taxon>fabids</taxon>
        <taxon>Fabales</taxon>
        <taxon>Fabaceae</taxon>
        <taxon>Cercidoideae</taxon>
        <taxon>Cercideae</taxon>
        <taxon>Bauhiniinae</taxon>
        <taxon>Bauhinia</taxon>
    </lineage>
</organism>
<keyword evidence="2" id="KW-1185">Reference proteome</keyword>
<reference evidence="1 2" key="1">
    <citation type="journal article" date="2022" name="DNA Res.">
        <title>Chromosomal-level genome assembly of the orchid tree Bauhinia variegata (Leguminosae; Cercidoideae) supports the allotetraploid origin hypothesis of Bauhinia.</title>
        <authorList>
            <person name="Zhong Y."/>
            <person name="Chen Y."/>
            <person name="Zheng D."/>
            <person name="Pang J."/>
            <person name="Liu Y."/>
            <person name="Luo S."/>
            <person name="Meng S."/>
            <person name="Qian L."/>
            <person name="Wei D."/>
            <person name="Dai S."/>
            <person name="Zhou R."/>
        </authorList>
    </citation>
    <scope>NUCLEOTIDE SEQUENCE [LARGE SCALE GENOMIC DNA]</scope>
    <source>
        <strain evidence="1">BV-YZ2020</strain>
    </source>
</reference>
<evidence type="ECO:0000313" key="2">
    <source>
        <dbReference type="Proteomes" id="UP000828941"/>
    </source>
</evidence>
<name>A0ACB9PYI8_BAUVA</name>
<sequence>MGDLQVVEEIKKLNNKNYNTWATCMESYLQGKAMFALKTTIEEEMLEHIRDAKTPKEAWDTFVTLFSRKNDTRLQLLENELLSMAQRDMTIAQYFHKLKSICREILGLDPTAPIGETRIKRIIIYGLRPEYRGFVATIQGWPIQPSLVEFENLLAGQEAMAKQMRRVLLKSEEEALYTNKSKETFKRYNGGGSNKDGDKINQRKGGFRLRGDSKSRSNCRKFNGECYNCGKKGHMAKDCWSKKKPVESNTATSKEYSEDGWDIEALFAMEEEELALMVTTPEHIDYKNNWIVDSGCSNHMTGDKQKLQNLSEYKGGCVVVTADNSRLPIAHIGKTIVTPRYNSSQVPLQDVYHVPGMKKNLLSVAQLTSSVHYVLFGPQDVKVYRDLDLRNTNNGGATIGVSLCDVSRICICR</sequence>
<proteinExistence type="predicted"/>
<gene>
    <name evidence="1" type="ORF">L6164_002815</name>
</gene>
<evidence type="ECO:0000313" key="1">
    <source>
        <dbReference type="EMBL" id="KAI4353894.1"/>
    </source>
</evidence>
<comment type="caution">
    <text evidence="1">The sequence shown here is derived from an EMBL/GenBank/DDBJ whole genome shotgun (WGS) entry which is preliminary data.</text>
</comment>
<accession>A0ACB9PYI8</accession>
<dbReference type="EMBL" id="CM039427">
    <property type="protein sequence ID" value="KAI4353894.1"/>
    <property type="molecule type" value="Genomic_DNA"/>
</dbReference>
<protein>
    <submittedName>
        <fullName evidence="1">Uncharacterized protein</fullName>
    </submittedName>
</protein>
<dbReference type="Proteomes" id="UP000828941">
    <property type="component" value="Chromosome 2"/>
</dbReference>